<dbReference type="InterPro" id="IPR050291">
    <property type="entry name" value="CDF_Transporter"/>
</dbReference>
<dbReference type="STRING" id="990712.SAMN05216257_101389"/>
<dbReference type="InterPro" id="IPR027469">
    <property type="entry name" value="Cation_efflux_TMD_sf"/>
</dbReference>
<evidence type="ECO:0000256" key="3">
    <source>
        <dbReference type="ARBA" id="ARBA00022448"/>
    </source>
</evidence>
<keyword evidence="5 8" id="KW-0812">Transmembrane</keyword>
<dbReference type="Gene3D" id="1.20.1510.10">
    <property type="entry name" value="Cation efflux protein transmembrane domain"/>
    <property type="match status" value="1"/>
</dbReference>
<keyword evidence="6 8" id="KW-1133">Transmembrane helix</keyword>
<reference evidence="12" key="1">
    <citation type="submission" date="2016-10" db="EMBL/GenBank/DDBJ databases">
        <authorList>
            <person name="Varghese N."/>
            <person name="Submissions S."/>
        </authorList>
    </citation>
    <scope>NUCLEOTIDE SEQUENCE [LARGE SCALE GENOMIC DNA]</scope>
    <source>
        <strain evidence="12">CGMCC 1.10789</strain>
    </source>
</reference>
<dbReference type="GO" id="GO:0015093">
    <property type="term" value="F:ferrous iron transmembrane transporter activity"/>
    <property type="evidence" value="ECO:0007669"/>
    <property type="project" value="TreeGrafter"/>
</dbReference>
<dbReference type="EMBL" id="FNFV01000001">
    <property type="protein sequence ID" value="SDK04145.1"/>
    <property type="molecule type" value="Genomic_DNA"/>
</dbReference>
<accession>A0A1G8YPW8</accession>
<protein>
    <submittedName>
        <fullName evidence="11">Ferrous-iron efflux pump FieF</fullName>
    </submittedName>
</protein>
<name>A0A1G8YPW8_9RHOB</name>
<dbReference type="Pfam" id="PF16916">
    <property type="entry name" value="ZT_dimer"/>
    <property type="match status" value="1"/>
</dbReference>
<feature type="domain" description="Cation efflux protein transmembrane" evidence="9">
    <location>
        <begin position="17"/>
        <end position="210"/>
    </location>
</feature>
<keyword evidence="3" id="KW-0813">Transport</keyword>
<feature type="transmembrane region" description="Helical" evidence="8">
    <location>
        <begin position="154"/>
        <end position="173"/>
    </location>
</feature>
<evidence type="ECO:0000256" key="4">
    <source>
        <dbReference type="ARBA" id="ARBA00022475"/>
    </source>
</evidence>
<dbReference type="Proteomes" id="UP000199328">
    <property type="component" value="Unassembled WGS sequence"/>
</dbReference>
<evidence type="ECO:0000256" key="1">
    <source>
        <dbReference type="ARBA" id="ARBA00004141"/>
    </source>
</evidence>
<evidence type="ECO:0000256" key="2">
    <source>
        <dbReference type="ARBA" id="ARBA00008114"/>
    </source>
</evidence>
<dbReference type="GO" id="GO:0015086">
    <property type="term" value="F:cadmium ion transmembrane transporter activity"/>
    <property type="evidence" value="ECO:0007669"/>
    <property type="project" value="TreeGrafter"/>
</dbReference>
<evidence type="ECO:0000259" key="10">
    <source>
        <dbReference type="Pfam" id="PF16916"/>
    </source>
</evidence>
<dbReference type="GO" id="GO:0005886">
    <property type="term" value="C:plasma membrane"/>
    <property type="evidence" value="ECO:0007669"/>
    <property type="project" value="TreeGrafter"/>
</dbReference>
<comment type="similarity">
    <text evidence="2">Belongs to the cation diffusion facilitator (CDF) transporter (TC 2.A.4) family.</text>
</comment>
<feature type="domain" description="Cation efflux protein cytoplasmic" evidence="10">
    <location>
        <begin position="215"/>
        <end position="290"/>
    </location>
</feature>
<dbReference type="NCBIfam" id="TIGR01297">
    <property type="entry name" value="CDF"/>
    <property type="match status" value="1"/>
</dbReference>
<keyword evidence="4" id="KW-1003">Cell membrane</keyword>
<feature type="transmembrane region" description="Helical" evidence="8">
    <location>
        <begin position="82"/>
        <end position="102"/>
    </location>
</feature>
<dbReference type="GO" id="GO:0006882">
    <property type="term" value="P:intracellular zinc ion homeostasis"/>
    <property type="evidence" value="ECO:0007669"/>
    <property type="project" value="TreeGrafter"/>
</dbReference>
<feature type="transmembrane region" description="Helical" evidence="8">
    <location>
        <begin position="122"/>
        <end position="142"/>
    </location>
</feature>
<evidence type="ECO:0000313" key="12">
    <source>
        <dbReference type="Proteomes" id="UP000199328"/>
    </source>
</evidence>
<feature type="transmembrane region" description="Helical" evidence="8">
    <location>
        <begin position="12"/>
        <end position="31"/>
    </location>
</feature>
<evidence type="ECO:0000313" key="11">
    <source>
        <dbReference type="EMBL" id="SDK04145.1"/>
    </source>
</evidence>
<dbReference type="AlphaFoldDB" id="A0A1G8YPW8"/>
<dbReference type="SUPFAM" id="SSF161111">
    <property type="entry name" value="Cation efflux protein transmembrane domain-like"/>
    <property type="match status" value="1"/>
</dbReference>
<proteinExistence type="inferred from homology"/>
<dbReference type="OrthoDB" id="9806522at2"/>
<dbReference type="InterPro" id="IPR058533">
    <property type="entry name" value="Cation_efflux_TM"/>
</dbReference>
<comment type="subcellular location">
    <subcellularLocation>
        <location evidence="1">Membrane</location>
        <topology evidence="1">Multi-pass membrane protein</topology>
    </subcellularLocation>
</comment>
<dbReference type="RefSeq" id="WP_092497622.1">
    <property type="nucleotide sequence ID" value="NZ_FNFV01000001.1"/>
</dbReference>
<keyword evidence="12" id="KW-1185">Reference proteome</keyword>
<feature type="transmembrane region" description="Helical" evidence="8">
    <location>
        <begin position="185"/>
        <end position="202"/>
    </location>
</feature>
<evidence type="ECO:0000256" key="6">
    <source>
        <dbReference type="ARBA" id="ARBA00022989"/>
    </source>
</evidence>
<gene>
    <name evidence="11" type="ORF">SAMN05216257_101389</name>
</gene>
<dbReference type="InterPro" id="IPR036837">
    <property type="entry name" value="Cation_efflux_CTD_sf"/>
</dbReference>
<dbReference type="PANTHER" id="PTHR43840">
    <property type="entry name" value="MITOCHONDRIAL METAL TRANSPORTER 1-RELATED"/>
    <property type="match status" value="1"/>
</dbReference>
<evidence type="ECO:0000256" key="7">
    <source>
        <dbReference type="ARBA" id="ARBA00023136"/>
    </source>
</evidence>
<evidence type="ECO:0000256" key="8">
    <source>
        <dbReference type="SAM" id="Phobius"/>
    </source>
</evidence>
<feature type="transmembrane region" description="Helical" evidence="8">
    <location>
        <begin position="37"/>
        <end position="61"/>
    </location>
</feature>
<keyword evidence="7 8" id="KW-0472">Membrane</keyword>
<dbReference type="InterPro" id="IPR027470">
    <property type="entry name" value="Cation_efflux_CTD"/>
</dbReference>
<sequence>MQDAERNRLNLSAGAFSVAVALVLVLAKLWALGQTQALSVAASLADSALDLMVSLGGLAAMAYATRPPDEDHAFGHSSAEDLAALGQALFILAASGVIGWAAVERLLSPEPPPITAEGRGMAVMALSILLTLALIAWQRHVARRTGSRVVRADMLHYAGDLLPNVGALVSLWASATLGLKHVDSVVALGAAMMLAVGAIGIGKGAWDALMDRAAPPEVIAGIERIVAGFPGVRGWHDLKTRTAGSRVFVNIHIELDGDQSLEEAHAIGAALRRAILKAYPQADVIIHKDPVGVTPHPDDPARG</sequence>
<dbReference type="Pfam" id="PF01545">
    <property type="entry name" value="Cation_efflux"/>
    <property type="match status" value="1"/>
</dbReference>
<evidence type="ECO:0000259" key="9">
    <source>
        <dbReference type="Pfam" id="PF01545"/>
    </source>
</evidence>
<dbReference type="GO" id="GO:0015341">
    <property type="term" value="F:zinc efflux antiporter activity"/>
    <property type="evidence" value="ECO:0007669"/>
    <property type="project" value="TreeGrafter"/>
</dbReference>
<dbReference type="PANTHER" id="PTHR43840:SF41">
    <property type="entry name" value="CATION-EFFLUX PUMP FIEF"/>
    <property type="match status" value="1"/>
</dbReference>
<dbReference type="Gene3D" id="3.30.70.1350">
    <property type="entry name" value="Cation efflux protein, cytoplasmic domain"/>
    <property type="match status" value="1"/>
</dbReference>
<organism evidence="11 12">
    <name type="scientific">Meinhardsimonia xiamenensis</name>
    <dbReference type="NCBI Taxonomy" id="990712"/>
    <lineage>
        <taxon>Bacteria</taxon>
        <taxon>Pseudomonadati</taxon>
        <taxon>Pseudomonadota</taxon>
        <taxon>Alphaproteobacteria</taxon>
        <taxon>Rhodobacterales</taxon>
        <taxon>Paracoccaceae</taxon>
        <taxon>Meinhardsimonia</taxon>
    </lineage>
</organism>
<dbReference type="InterPro" id="IPR002524">
    <property type="entry name" value="Cation_efflux"/>
</dbReference>
<dbReference type="SUPFAM" id="SSF160240">
    <property type="entry name" value="Cation efflux protein cytoplasmic domain-like"/>
    <property type="match status" value="1"/>
</dbReference>
<evidence type="ECO:0000256" key="5">
    <source>
        <dbReference type="ARBA" id="ARBA00022692"/>
    </source>
</evidence>